<feature type="non-terminal residue" evidence="7">
    <location>
        <position position="249"/>
    </location>
</feature>
<evidence type="ECO:0000256" key="3">
    <source>
        <dbReference type="ARBA" id="ARBA00022825"/>
    </source>
</evidence>
<reference evidence="7 8" key="1">
    <citation type="journal article" date="2016" name="PLoS ONE">
        <title>A First Insight into the Genome of the Filter-Feeder Mussel Mytilus galloprovincialis.</title>
        <authorList>
            <person name="Murgarella M."/>
            <person name="Puiu D."/>
            <person name="Novoa B."/>
            <person name="Figueras A."/>
            <person name="Posada D."/>
            <person name="Canchaya C."/>
        </authorList>
    </citation>
    <scope>NUCLEOTIDE SEQUENCE [LARGE SCALE GENOMIC DNA]</scope>
    <source>
        <tissue evidence="7">Muscle</tissue>
    </source>
</reference>
<dbReference type="SUPFAM" id="SSF57424">
    <property type="entry name" value="LDL receptor-like module"/>
    <property type="match status" value="1"/>
</dbReference>
<evidence type="ECO:0000256" key="1">
    <source>
        <dbReference type="ARBA" id="ARBA00022670"/>
    </source>
</evidence>
<keyword evidence="3" id="KW-0720">Serine protease</keyword>
<dbReference type="EMBL" id="KV589081">
    <property type="protein sequence ID" value="OPL21726.1"/>
    <property type="molecule type" value="Genomic_DNA"/>
</dbReference>
<dbReference type="PROSITE" id="PS50287">
    <property type="entry name" value="SRCR_2"/>
    <property type="match status" value="1"/>
</dbReference>
<dbReference type="GO" id="GO:0006508">
    <property type="term" value="P:proteolysis"/>
    <property type="evidence" value="ECO:0007669"/>
    <property type="project" value="UniProtKB-KW"/>
</dbReference>
<accession>A0A3L5TS61</accession>
<keyword evidence="1" id="KW-0645">Protease</keyword>
<dbReference type="Proteomes" id="UP000266721">
    <property type="component" value="Unassembled WGS sequence"/>
</dbReference>
<name>A0A3L5TS61_MYTGA</name>
<organism evidence="7 8">
    <name type="scientific">Mytilus galloprovincialis</name>
    <name type="common">Mediterranean mussel</name>
    <dbReference type="NCBI Taxonomy" id="29158"/>
    <lineage>
        <taxon>Eukaryota</taxon>
        <taxon>Metazoa</taxon>
        <taxon>Spiralia</taxon>
        <taxon>Lophotrochozoa</taxon>
        <taxon>Mollusca</taxon>
        <taxon>Bivalvia</taxon>
        <taxon>Autobranchia</taxon>
        <taxon>Pteriomorphia</taxon>
        <taxon>Mytilida</taxon>
        <taxon>Mytiloidea</taxon>
        <taxon>Mytilidae</taxon>
        <taxon>Mytilinae</taxon>
        <taxon>Mytilus</taxon>
    </lineage>
</organism>
<keyword evidence="8" id="KW-1185">Reference proteome</keyword>
<dbReference type="SMART" id="SM00202">
    <property type="entry name" value="SR"/>
    <property type="match status" value="1"/>
</dbReference>
<dbReference type="CDD" id="cd00112">
    <property type="entry name" value="LDLa"/>
    <property type="match status" value="1"/>
</dbReference>
<comment type="caution">
    <text evidence="7">The sequence shown here is derived from an EMBL/GenBank/DDBJ whole genome shotgun (WGS) entry which is preliminary data.</text>
</comment>
<dbReference type="InterPro" id="IPR036772">
    <property type="entry name" value="SRCR-like_dom_sf"/>
</dbReference>
<dbReference type="AlphaFoldDB" id="A0A3L5TS61"/>
<proteinExistence type="predicted"/>
<dbReference type="InterPro" id="IPR036055">
    <property type="entry name" value="LDL_receptor-like_sf"/>
</dbReference>
<dbReference type="SUPFAM" id="SSF56487">
    <property type="entry name" value="SRCR-like"/>
    <property type="match status" value="1"/>
</dbReference>
<keyword evidence="2" id="KW-0378">Hydrolase</keyword>
<dbReference type="PRINTS" id="PR00258">
    <property type="entry name" value="SPERACTRCPTR"/>
</dbReference>
<comment type="caution">
    <text evidence="5">Lacks conserved residue(s) required for the propagation of feature annotation.</text>
</comment>
<dbReference type="Gene3D" id="3.10.250.10">
    <property type="entry name" value="SRCR-like domain"/>
    <property type="match status" value="1"/>
</dbReference>
<evidence type="ECO:0000313" key="8">
    <source>
        <dbReference type="Proteomes" id="UP000266721"/>
    </source>
</evidence>
<feature type="domain" description="SRCR" evidence="6">
    <location>
        <begin position="74"/>
        <end position="119"/>
    </location>
</feature>
<evidence type="ECO:0000256" key="5">
    <source>
        <dbReference type="PROSITE-ProRule" id="PRU00196"/>
    </source>
</evidence>
<dbReference type="Gene3D" id="4.10.400.10">
    <property type="entry name" value="Low-density Lipoprotein Receptor"/>
    <property type="match status" value="1"/>
</dbReference>
<feature type="non-terminal residue" evidence="7">
    <location>
        <position position="1"/>
    </location>
</feature>
<sequence>MSASDCVSVYKLCNGYPDCANGFDEQHCLNYTTLTSTQSTPSANATTITTTLLPHNATYTTRIPTTPVASNIELRLVNGSNCLEGRVEIKINGVWGTISTYNAPFTTREASVICRVLGFRLVSSIKLGVRGDKCNLSSNKYWFYGVMGELTARRAGFIYKQICSGHDFLPILPLISVLLKKKFEPCWPSVLTEKMQYHISMDILDKQIAQYLYGIPICIVLVLNQGWSNVQNKNMLFLAMPMMWASDAK</sequence>
<evidence type="ECO:0000259" key="6">
    <source>
        <dbReference type="PROSITE" id="PS50287"/>
    </source>
</evidence>
<protein>
    <recommendedName>
        <fullName evidence="6">SRCR domain-containing protein</fullName>
    </recommendedName>
</protein>
<dbReference type="Pfam" id="PF00530">
    <property type="entry name" value="SRCR"/>
    <property type="match status" value="1"/>
</dbReference>
<dbReference type="Pfam" id="PF00057">
    <property type="entry name" value="Ldl_recept_a"/>
    <property type="match status" value="1"/>
</dbReference>
<dbReference type="GO" id="GO:0008236">
    <property type="term" value="F:serine-type peptidase activity"/>
    <property type="evidence" value="ECO:0007669"/>
    <property type="project" value="UniProtKB-KW"/>
</dbReference>
<evidence type="ECO:0000313" key="7">
    <source>
        <dbReference type="EMBL" id="OPL21726.1"/>
    </source>
</evidence>
<dbReference type="PANTHER" id="PTHR48071">
    <property type="entry name" value="SRCR DOMAIN-CONTAINING PROTEIN"/>
    <property type="match status" value="1"/>
</dbReference>
<evidence type="ECO:0000256" key="4">
    <source>
        <dbReference type="ARBA" id="ARBA00023157"/>
    </source>
</evidence>
<gene>
    <name evidence="7" type="ORF">AM593_07775</name>
</gene>
<dbReference type="InterPro" id="IPR002172">
    <property type="entry name" value="LDrepeatLR_classA_rpt"/>
</dbReference>
<keyword evidence="4" id="KW-1015">Disulfide bond</keyword>
<evidence type="ECO:0000256" key="2">
    <source>
        <dbReference type="ARBA" id="ARBA00022801"/>
    </source>
</evidence>
<dbReference type="PANTHER" id="PTHR48071:SF18">
    <property type="entry name" value="DELETED IN MALIGNANT BRAIN TUMORS 1 PROTEIN-RELATED"/>
    <property type="match status" value="1"/>
</dbReference>
<dbReference type="InterPro" id="IPR001190">
    <property type="entry name" value="SRCR"/>
</dbReference>
<dbReference type="GO" id="GO:0016020">
    <property type="term" value="C:membrane"/>
    <property type="evidence" value="ECO:0007669"/>
    <property type="project" value="InterPro"/>
</dbReference>